<keyword evidence="2" id="KW-1185">Reference proteome</keyword>
<accession>A0AC60NRN0</accession>
<gene>
    <name evidence="1" type="ORF">HPB47_013127</name>
</gene>
<reference evidence="1 2" key="1">
    <citation type="journal article" date="2020" name="Cell">
        <title>Large-Scale Comparative Analyses of Tick Genomes Elucidate Their Genetic Diversity and Vector Capacities.</title>
        <authorList>
            <consortium name="Tick Genome and Microbiome Consortium (TIGMIC)"/>
            <person name="Jia N."/>
            <person name="Wang J."/>
            <person name="Shi W."/>
            <person name="Du L."/>
            <person name="Sun Y."/>
            <person name="Zhan W."/>
            <person name="Jiang J.F."/>
            <person name="Wang Q."/>
            <person name="Zhang B."/>
            <person name="Ji P."/>
            <person name="Bell-Sakyi L."/>
            <person name="Cui X.M."/>
            <person name="Yuan T.T."/>
            <person name="Jiang B.G."/>
            <person name="Yang W.F."/>
            <person name="Lam T.T."/>
            <person name="Chang Q.C."/>
            <person name="Ding S.J."/>
            <person name="Wang X.J."/>
            <person name="Zhu J.G."/>
            <person name="Ruan X.D."/>
            <person name="Zhao L."/>
            <person name="Wei J.T."/>
            <person name="Ye R.Z."/>
            <person name="Que T.C."/>
            <person name="Du C.H."/>
            <person name="Zhou Y.H."/>
            <person name="Cheng J.X."/>
            <person name="Dai P.F."/>
            <person name="Guo W.B."/>
            <person name="Han X.H."/>
            <person name="Huang E.J."/>
            <person name="Li L.F."/>
            <person name="Wei W."/>
            <person name="Gao Y.C."/>
            <person name="Liu J.Z."/>
            <person name="Shao H.Z."/>
            <person name="Wang X."/>
            <person name="Wang C.C."/>
            <person name="Yang T.C."/>
            <person name="Huo Q.B."/>
            <person name="Li W."/>
            <person name="Chen H.Y."/>
            <person name="Chen S.E."/>
            <person name="Zhou L.G."/>
            <person name="Ni X.B."/>
            <person name="Tian J.H."/>
            <person name="Sheng Y."/>
            <person name="Liu T."/>
            <person name="Pan Y.S."/>
            <person name="Xia L.Y."/>
            <person name="Li J."/>
            <person name="Zhao F."/>
            <person name="Cao W.C."/>
        </authorList>
    </citation>
    <scope>NUCLEOTIDE SEQUENCE [LARGE SCALE GENOMIC DNA]</scope>
    <source>
        <strain evidence="1">Iper-2018</strain>
    </source>
</reference>
<evidence type="ECO:0000313" key="1">
    <source>
        <dbReference type="EMBL" id="KAG0409772.1"/>
    </source>
</evidence>
<proteinExistence type="predicted"/>
<organism evidence="1 2">
    <name type="scientific">Ixodes persulcatus</name>
    <name type="common">Taiga tick</name>
    <dbReference type="NCBI Taxonomy" id="34615"/>
    <lineage>
        <taxon>Eukaryota</taxon>
        <taxon>Metazoa</taxon>
        <taxon>Ecdysozoa</taxon>
        <taxon>Arthropoda</taxon>
        <taxon>Chelicerata</taxon>
        <taxon>Arachnida</taxon>
        <taxon>Acari</taxon>
        <taxon>Parasitiformes</taxon>
        <taxon>Ixodida</taxon>
        <taxon>Ixodoidea</taxon>
        <taxon>Ixodidae</taxon>
        <taxon>Ixodinae</taxon>
        <taxon>Ixodes</taxon>
    </lineage>
</organism>
<dbReference type="Proteomes" id="UP000805193">
    <property type="component" value="Unassembled WGS sequence"/>
</dbReference>
<sequence>MKVLTPFSKLPTKIIILAQRDSTYCGLRGANESQRVGQQAEIVGGDPAIPLEFPWMVSIRLKEPIHGYKDHICGGSIINDQYVMTAAHCATLEDVKTENYVVVVGEQNINVPDATEEWIDVAEITIHPKWDPVMLNYDYAILKLNRSLDFNGTEKGLMPICLPEARKSFTGQICTASGWGVTANGGTVPNSNLLKVDIPVIRLSTCKRDYKEVSEVYRDTMICAGYRKGGKSTCQGDSGGPLQCKSTDGRYVLAGMTSWGELCAAPREPTVFSRIATQLSWIEEVAGTSP</sequence>
<protein>
    <submittedName>
        <fullName evidence="1">Uncharacterized protein</fullName>
    </submittedName>
</protein>
<dbReference type="EMBL" id="JABSTQ010011594">
    <property type="protein sequence ID" value="KAG0409772.1"/>
    <property type="molecule type" value="Genomic_DNA"/>
</dbReference>
<name>A0AC60NRN0_IXOPE</name>
<evidence type="ECO:0000313" key="2">
    <source>
        <dbReference type="Proteomes" id="UP000805193"/>
    </source>
</evidence>
<comment type="caution">
    <text evidence="1">The sequence shown here is derived from an EMBL/GenBank/DDBJ whole genome shotgun (WGS) entry which is preliminary data.</text>
</comment>